<reference evidence="1" key="1">
    <citation type="submission" date="2020-01" db="EMBL/GenBank/DDBJ databases">
        <title>Whole-genome analyses of novel actinobacteria.</title>
        <authorList>
            <person name="Sahin N."/>
        </authorList>
    </citation>
    <scope>NUCLEOTIDE SEQUENCE</scope>
    <source>
        <strain evidence="1">YC537</strain>
    </source>
</reference>
<comment type="caution">
    <text evidence="1">The sequence shown here is derived from an EMBL/GenBank/DDBJ whole genome shotgun (WGS) entry which is preliminary data.</text>
</comment>
<organism evidence="1 2">
    <name type="scientific">Streptomyces boluensis</name>
    <dbReference type="NCBI Taxonomy" id="1775135"/>
    <lineage>
        <taxon>Bacteria</taxon>
        <taxon>Bacillati</taxon>
        <taxon>Actinomycetota</taxon>
        <taxon>Actinomycetes</taxon>
        <taxon>Kitasatosporales</taxon>
        <taxon>Streptomycetaceae</taxon>
        <taxon>Streptomyces</taxon>
    </lineage>
</organism>
<gene>
    <name evidence="1" type="ORF">GUY60_04555</name>
</gene>
<sequence length="470" mass="51097">MPSAHPPRRALLRFGAAASAAVSGSALLTACGSGPDSGSGKVVPFYTTESDPKSLAFYRSVIREFEREHPGVTVKLTLYSDENQLQYLQSAMQTGTDIGVFAPPASNILDWAVKGYLLPLTGMIEEVGEDDFLPGSRITYRGEDYAMPFQANASVLYYRKDLLDRAGIAPPETYEQFLGAVRELHGQGGIDGISSGAGNTPGMTTQFLAPYVYQSGWDYYGADGRVLFGEDEVLDGVKRHVAIMRYGRKGMFNTNYPDLMNTYISGRAAFATMAGRLGVNLAAQNPKVAEVTGVLPVPAGPFRTGRLAYGGKNQYSVFARTAHRREATAFLKALTTGTNALKFALTVPGHLVPPLKSVKDRLRAGIGESDDPYLVRHGDWVRTILDLVPDAMSPDMAMGSVVNGRYAGRQARPCPWAGKAWAPPPADAVMVQSILLRGEDPERAWRRAVDQLEWAGRDWRAANPKWRADA</sequence>
<accession>A0A964XJ36</accession>
<dbReference type="RefSeq" id="WP_161694008.1">
    <property type="nucleotide sequence ID" value="NZ_JAAAHS010000018.1"/>
</dbReference>
<dbReference type="Pfam" id="PF01547">
    <property type="entry name" value="SBP_bac_1"/>
    <property type="match status" value="1"/>
</dbReference>
<protein>
    <submittedName>
        <fullName evidence="1">Extracellular solute-binding protein</fullName>
    </submittedName>
</protein>
<dbReference type="EMBL" id="JAAAHS010000018">
    <property type="protein sequence ID" value="NBE50710.1"/>
    <property type="molecule type" value="Genomic_DNA"/>
</dbReference>
<dbReference type="Gene3D" id="3.40.190.10">
    <property type="entry name" value="Periplasmic binding protein-like II"/>
    <property type="match status" value="1"/>
</dbReference>
<dbReference type="PANTHER" id="PTHR43649">
    <property type="entry name" value="ARABINOSE-BINDING PROTEIN-RELATED"/>
    <property type="match status" value="1"/>
</dbReference>
<evidence type="ECO:0000313" key="1">
    <source>
        <dbReference type="EMBL" id="NBE50710.1"/>
    </source>
</evidence>
<dbReference type="SUPFAM" id="SSF53850">
    <property type="entry name" value="Periplasmic binding protein-like II"/>
    <property type="match status" value="1"/>
</dbReference>
<name>A0A964XJ36_9ACTN</name>
<dbReference type="OrthoDB" id="358201at2"/>
<dbReference type="Proteomes" id="UP000598297">
    <property type="component" value="Unassembled WGS sequence"/>
</dbReference>
<dbReference type="PANTHER" id="PTHR43649:SF12">
    <property type="entry name" value="DIACETYLCHITOBIOSE BINDING PROTEIN DASA"/>
    <property type="match status" value="1"/>
</dbReference>
<dbReference type="InterPro" id="IPR050490">
    <property type="entry name" value="Bact_solute-bd_prot1"/>
</dbReference>
<dbReference type="AlphaFoldDB" id="A0A964XJ36"/>
<dbReference type="InterPro" id="IPR006059">
    <property type="entry name" value="SBP"/>
</dbReference>
<keyword evidence="2" id="KW-1185">Reference proteome</keyword>
<evidence type="ECO:0000313" key="2">
    <source>
        <dbReference type="Proteomes" id="UP000598297"/>
    </source>
</evidence>
<proteinExistence type="predicted"/>